<accession>A0A0G4IP47</accession>
<evidence type="ECO:0000313" key="2">
    <source>
        <dbReference type="EMBL" id="CEO97068.1"/>
    </source>
</evidence>
<feature type="signal peptide" evidence="1">
    <location>
        <begin position="1"/>
        <end position="28"/>
    </location>
</feature>
<evidence type="ECO:0000313" key="3">
    <source>
        <dbReference type="Proteomes" id="UP000039324"/>
    </source>
</evidence>
<gene>
    <name evidence="2" type="ORF">PBRA_005672</name>
</gene>
<keyword evidence="3" id="KW-1185">Reference proteome</keyword>
<dbReference type="AlphaFoldDB" id="A0A0G4IP47"/>
<reference evidence="2 3" key="1">
    <citation type="submission" date="2015-02" db="EMBL/GenBank/DDBJ databases">
        <authorList>
            <person name="Chooi Y.-H."/>
        </authorList>
    </citation>
    <scope>NUCLEOTIDE SEQUENCE [LARGE SCALE GENOMIC DNA]</scope>
    <source>
        <strain evidence="2">E3</strain>
    </source>
</reference>
<organism evidence="2 3">
    <name type="scientific">Plasmodiophora brassicae</name>
    <name type="common">Clubroot disease agent</name>
    <dbReference type="NCBI Taxonomy" id="37360"/>
    <lineage>
        <taxon>Eukaryota</taxon>
        <taxon>Sar</taxon>
        <taxon>Rhizaria</taxon>
        <taxon>Endomyxa</taxon>
        <taxon>Phytomyxea</taxon>
        <taxon>Plasmodiophorida</taxon>
        <taxon>Plasmodiophoridae</taxon>
        <taxon>Plasmodiophora</taxon>
    </lineage>
</organism>
<proteinExistence type="predicted"/>
<protein>
    <submittedName>
        <fullName evidence="2">Uncharacterized protein</fullName>
    </submittedName>
</protein>
<dbReference type="Proteomes" id="UP000039324">
    <property type="component" value="Unassembled WGS sequence"/>
</dbReference>
<dbReference type="EMBL" id="CDSF01000078">
    <property type="protein sequence ID" value="CEO97068.1"/>
    <property type="molecule type" value="Genomic_DNA"/>
</dbReference>
<feature type="chain" id="PRO_5005193272" evidence="1">
    <location>
        <begin position="29"/>
        <end position="78"/>
    </location>
</feature>
<keyword evidence="1" id="KW-0732">Signal</keyword>
<name>A0A0G4IP47_PLABS</name>
<sequence length="78" mass="8300">MAAAGSSSHVVLLSCILLVTVGVKCAAGHDEGYLTLQDYANNNPAAKPILQEIDDFLTTEQGSITVINEVPCPLVSWW</sequence>
<evidence type="ECO:0000256" key="1">
    <source>
        <dbReference type="SAM" id="SignalP"/>
    </source>
</evidence>